<proteinExistence type="predicted"/>
<name>A0A0C4ED73_MAGP6</name>
<organism evidence="3 4">
    <name type="scientific">Magnaporthiopsis poae (strain ATCC 64411 / 73-15)</name>
    <name type="common">Kentucky bluegrass fungus</name>
    <name type="synonym">Magnaporthe poae</name>
    <dbReference type="NCBI Taxonomy" id="644358"/>
    <lineage>
        <taxon>Eukaryota</taxon>
        <taxon>Fungi</taxon>
        <taxon>Dikarya</taxon>
        <taxon>Ascomycota</taxon>
        <taxon>Pezizomycotina</taxon>
        <taxon>Sordariomycetes</taxon>
        <taxon>Sordariomycetidae</taxon>
        <taxon>Magnaporthales</taxon>
        <taxon>Magnaporthaceae</taxon>
        <taxon>Magnaporthiopsis</taxon>
    </lineage>
</organism>
<feature type="region of interest" description="Disordered" evidence="1">
    <location>
        <begin position="24"/>
        <end position="142"/>
    </location>
</feature>
<dbReference type="EMBL" id="GL876975">
    <property type="protein sequence ID" value="KLU90815.1"/>
    <property type="molecule type" value="Genomic_DNA"/>
</dbReference>
<accession>A0A0C4ED73</accession>
<dbReference type="VEuPathDB" id="FungiDB:MAPG_10666"/>
<evidence type="ECO:0000313" key="2">
    <source>
        <dbReference type="EMBL" id="KLU90815.1"/>
    </source>
</evidence>
<reference evidence="4" key="1">
    <citation type="submission" date="2010-05" db="EMBL/GenBank/DDBJ databases">
        <title>The genome sequence of Magnaporthe poae strain ATCC 64411.</title>
        <authorList>
            <person name="Ma L.-J."/>
            <person name="Dead R."/>
            <person name="Young S."/>
            <person name="Zeng Q."/>
            <person name="Koehrsen M."/>
            <person name="Alvarado L."/>
            <person name="Berlin A."/>
            <person name="Chapman S.B."/>
            <person name="Chen Z."/>
            <person name="Freedman E."/>
            <person name="Gellesch M."/>
            <person name="Goldberg J."/>
            <person name="Griggs A."/>
            <person name="Gujja S."/>
            <person name="Heilman E.R."/>
            <person name="Heiman D."/>
            <person name="Hepburn T."/>
            <person name="Howarth C."/>
            <person name="Jen D."/>
            <person name="Larson L."/>
            <person name="Mehta T."/>
            <person name="Neiman D."/>
            <person name="Pearson M."/>
            <person name="Roberts A."/>
            <person name="Saif S."/>
            <person name="Shea T."/>
            <person name="Shenoy N."/>
            <person name="Sisk P."/>
            <person name="Stolte C."/>
            <person name="Sykes S."/>
            <person name="Walk T."/>
            <person name="White J."/>
            <person name="Yandava C."/>
            <person name="Haas B."/>
            <person name="Nusbaum C."/>
            <person name="Birren B."/>
        </authorList>
    </citation>
    <scope>NUCLEOTIDE SEQUENCE [LARGE SCALE GENOMIC DNA]</scope>
    <source>
        <strain evidence="4">ATCC 64411 / 73-15</strain>
    </source>
</reference>
<dbReference type="EnsemblFungi" id="MAPG_10666T0">
    <property type="protein sequence ID" value="MAPG_10666T0"/>
    <property type="gene ID" value="MAPG_10666"/>
</dbReference>
<evidence type="ECO:0000313" key="4">
    <source>
        <dbReference type="Proteomes" id="UP000011715"/>
    </source>
</evidence>
<gene>
    <name evidence="2" type="ORF">MAPG_10666</name>
</gene>
<reference evidence="2" key="3">
    <citation type="submission" date="2011-03" db="EMBL/GenBank/DDBJ databases">
        <title>Annotation of Magnaporthe poae ATCC 64411.</title>
        <authorList>
            <person name="Ma L.-J."/>
            <person name="Dead R."/>
            <person name="Young S.K."/>
            <person name="Zeng Q."/>
            <person name="Gargeya S."/>
            <person name="Fitzgerald M."/>
            <person name="Haas B."/>
            <person name="Abouelleil A."/>
            <person name="Alvarado L."/>
            <person name="Arachchi H.M."/>
            <person name="Berlin A."/>
            <person name="Brown A."/>
            <person name="Chapman S.B."/>
            <person name="Chen Z."/>
            <person name="Dunbar C."/>
            <person name="Freedman E."/>
            <person name="Gearin G."/>
            <person name="Gellesch M."/>
            <person name="Goldberg J."/>
            <person name="Griggs A."/>
            <person name="Gujja S."/>
            <person name="Heiman D."/>
            <person name="Howarth C."/>
            <person name="Larson L."/>
            <person name="Lui A."/>
            <person name="MacDonald P.J.P."/>
            <person name="Mehta T."/>
            <person name="Montmayeur A."/>
            <person name="Murphy C."/>
            <person name="Neiman D."/>
            <person name="Pearson M."/>
            <person name="Priest M."/>
            <person name="Roberts A."/>
            <person name="Saif S."/>
            <person name="Shea T."/>
            <person name="Shenoy N."/>
            <person name="Sisk P."/>
            <person name="Stolte C."/>
            <person name="Sykes S."/>
            <person name="Yandava C."/>
            <person name="Wortman J."/>
            <person name="Nusbaum C."/>
            <person name="Birren B."/>
        </authorList>
    </citation>
    <scope>NUCLEOTIDE SEQUENCE</scope>
    <source>
        <strain evidence="2">ATCC 64411</strain>
    </source>
</reference>
<reference evidence="2" key="2">
    <citation type="submission" date="2010-05" db="EMBL/GenBank/DDBJ databases">
        <title>The Genome Sequence of Magnaporthe poae strain ATCC 64411.</title>
        <authorList>
            <consortium name="The Broad Institute Genome Sequencing Platform"/>
            <consortium name="Broad Institute Genome Sequencing Center for Infectious Disease"/>
            <person name="Ma L.-J."/>
            <person name="Dead R."/>
            <person name="Young S."/>
            <person name="Zeng Q."/>
            <person name="Koehrsen M."/>
            <person name="Alvarado L."/>
            <person name="Berlin A."/>
            <person name="Chapman S.B."/>
            <person name="Chen Z."/>
            <person name="Freedman E."/>
            <person name="Gellesch M."/>
            <person name="Goldberg J."/>
            <person name="Griggs A."/>
            <person name="Gujja S."/>
            <person name="Heilman E.R."/>
            <person name="Heiman D."/>
            <person name="Hepburn T."/>
            <person name="Howarth C."/>
            <person name="Jen D."/>
            <person name="Larson L."/>
            <person name="Mehta T."/>
            <person name="Neiman D."/>
            <person name="Pearson M."/>
            <person name="Roberts A."/>
            <person name="Saif S."/>
            <person name="Shea T."/>
            <person name="Shenoy N."/>
            <person name="Sisk P."/>
            <person name="Stolte C."/>
            <person name="Sykes S."/>
            <person name="Walk T."/>
            <person name="White J."/>
            <person name="Yandava C."/>
            <person name="Haas B."/>
            <person name="Nusbaum C."/>
            <person name="Birren B."/>
        </authorList>
    </citation>
    <scope>NUCLEOTIDE SEQUENCE</scope>
    <source>
        <strain evidence="2">ATCC 64411</strain>
    </source>
</reference>
<evidence type="ECO:0000256" key="1">
    <source>
        <dbReference type="SAM" id="MobiDB-lite"/>
    </source>
</evidence>
<dbReference type="AlphaFoldDB" id="A0A0C4ED73"/>
<sequence length="196" mass="21839">MAGTLFSRHRVWHACLVALVRSEHGDDPRYQPPRATQHAAGRAASPPRANPLPSSPPEHDKRTTQLFAAPKTSRTRKRKDLYDTLGEEFPSSPRRRRRRDGAPSIRARNDANRGLIPRAGGGGKSTGETPRQSDQPGQQGAHPVSLAVSFVSNFMRIAFFPDLRNDQLDSGMRTTRVKQELISWKSELRSLCAHES</sequence>
<feature type="compositionally biased region" description="Polar residues" evidence="1">
    <location>
        <begin position="126"/>
        <end position="138"/>
    </location>
</feature>
<evidence type="ECO:0000313" key="3">
    <source>
        <dbReference type="EnsemblFungi" id="MAPG_10666T0"/>
    </source>
</evidence>
<keyword evidence="4" id="KW-1185">Reference proteome</keyword>
<dbReference type="Proteomes" id="UP000011715">
    <property type="component" value="Unassembled WGS sequence"/>
</dbReference>
<protein>
    <submittedName>
        <fullName evidence="2 3">Uncharacterized protein</fullName>
    </submittedName>
</protein>
<reference evidence="3" key="5">
    <citation type="submission" date="2015-06" db="UniProtKB">
        <authorList>
            <consortium name="EnsemblFungi"/>
        </authorList>
    </citation>
    <scope>IDENTIFICATION</scope>
    <source>
        <strain evidence="3">ATCC 64411</strain>
    </source>
</reference>
<dbReference type="EMBL" id="ADBL01002384">
    <property type="status" value="NOT_ANNOTATED_CDS"/>
    <property type="molecule type" value="Genomic_DNA"/>
</dbReference>
<reference evidence="3" key="4">
    <citation type="journal article" date="2015" name="G3 (Bethesda)">
        <title>Genome sequences of three phytopathogenic species of the Magnaporthaceae family of fungi.</title>
        <authorList>
            <person name="Okagaki L.H."/>
            <person name="Nunes C.C."/>
            <person name="Sailsbery J."/>
            <person name="Clay B."/>
            <person name="Brown D."/>
            <person name="John T."/>
            <person name="Oh Y."/>
            <person name="Young N."/>
            <person name="Fitzgerald M."/>
            <person name="Haas B.J."/>
            <person name="Zeng Q."/>
            <person name="Young S."/>
            <person name="Adiconis X."/>
            <person name="Fan L."/>
            <person name="Levin J.Z."/>
            <person name="Mitchell T.K."/>
            <person name="Okubara P.A."/>
            <person name="Farman M.L."/>
            <person name="Kohn L.M."/>
            <person name="Birren B."/>
            <person name="Ma L.-J."/>
            <person name="Dean R.A."/>
        </authorList>
    </citation>
    <scope>NUCLEOTIDE SEQUENCE</scope>
    <source>
        <strain evidence="3">ATCC 64411 / 73-15</strain>
    </source>
</reference>